<dbReference type="PANTHER" id="PTHR11920:SF501">
    <property type="entry name" value="GUANYLATE CYCLASE 32E"/>
    <property type="match status" value="1"/>
</dbReference>
<evidence type="ECO:0000256" key="11">
    <source>
        <dbReference type="SAM" id="SignalP"/>
    </source>
</evidence>
<dbReference type="Pfam" id="PF00211">
    <property type="entry name" value="Guanylate_cyc"/>
    <property type="match status" value="1"/>
</dbReference>
<dbReference type="InterPro" id="IPR001054">
    <property type="entry name" value="A/G_cyclase"/>
</dbReference>
<evidence type="ECO:0000256" key="7">
    <source>
        <dbReference type="ARBA" id="ARBA00023136"/>
    </source>
</evidence>
<feature type="chain" id="PRO_5041742489" description="guanylate cyclase" evidence="11">
    <location>
        <begin position="20"/>
        <end position="650"/>
    </location>
</feature>
<name>A0AA89BZI8_PINIB</name>
<dbReference type="GO" id="GO:0001653">
    <property type="term" value="F:peptide receptor activity"/>
    <property type="evidence" value="ECO:0007669"/>
    <property type="project" value="TreeGrafter"/>
</dbReference>
<evidence type="ECO:0000256" key="10">
    <source>
        <dbReference type="SAM" id="MobiDB-lite"/>
    </source>
</evidence>
<evidence type="ECO:0000256" key="4">
    <source>
        <dbReference type="ARBA" id="ARBA00022729"/>
    </source>
</evidence>
<feature type="region of interest" description="Disordered" evidence="10">
    <location>
        <begin position="562"/>
        <end position="650"/>
    </location>
</feature>
<keyword evidence="6" id="KW-1133">Transmembrane helix</keyword>
<keyword evidence="7" id="KW-0472">Membrane</keyword>
<dbReference type="GO" id="GO:0007168">
    <property type="term" value="P:receptor guanylyl cyclase signaling pathway"/>
    <property type="evidence" value="ECO:0007669"/>
    <property type="project" value="TreeGrafter"/>
</dbReference>
<evidence type="ECO:0000259" key="12">
    <source>
        <dbReference type="PROSITE" id="PS50125"/>
    </source>
</evidence>
<feature type="compositionally biased region" description="Acidic residues" evidence="10">
    <location>
        <begin position="581"/>
        <end position="590"/>
    </location>
</feature>
<accession>A0AA89BZI8</accession>
<evidence type="ECO:0000256" key="5">
    <source>
        <dbReference type="ARBA" id="ARBA00022741"/>
    </source>
</evidence>
<dbReference type="Pfam" id="PF07701">
    <property type="entry name" value="HNOBA"/>
    <property type="match status" value="1"/>
</dbReference>
<dbReference type="SMART" id="SM00044">
    <property type="entry name" value="CYCc"/>
    <property type="match status" value="1"/>
</dbReference>
<feature type="domain" description="Guanylate cyclase" evidence="12">
    <location>
        <begin position="381"/>
        <end position="510"/>
    </location>
</feature>
<reference evidence="13" key="1">
    <citation type="submission" date="2019-08" db="EMBL/GenBank/DDBJ databases">
        <title>The improved chromosome-level genome for the pearl oyster Pinctada fucata martensii using PacBio sequencing and Hi-C.</title>
        <authorList>
            <person name="Zheng Z."/>
        </authorList>
    </citation>
    <scope>NUCLEOTIDE SEQUENCE</scope>
    <source>
        <strain evidence="13">ZZ-2019</strain>
        <tissue evidence="13">Adductor muscle</tissue>
    </source>
</reference>
<dbReference type="InterPro" id="IPR050401">
    <property type="entry name" value="Cyclic_nucleotide_synthase"/>
</dbReference>
<dbReference type="InterPro" id="IPR029787">
    <property type="entry name" value="Nucleotide_cyclase"/>
</dbReference>
<dbReference type="GO" id="GO:0005886">
    <property type="term" value="C:plasma membrane"/>
    <property type="evidence" value="ECO:0007669"/>
    <property type="project" value="TreeGrafter"/>
</dbReference>
<proteinExistence type="predicted"/>
<protein>
    <recommendedName>
        <fullName evidence="2">guanylate cyclase</fullName>
        <ecNumber evidence="2">4.6.1.2</ecNumber>
    </recommendedName>
</protein>
<keyword evidence="9" id="KW-0141">cGMP biosynthesis</keyword>
<evidence type="ECO:0000256" key="3">
    <source>
        <dbReference type="ARBA" id="ARBA00022692"/>
    </source>
</evidence>
<dbReference type="GO" id="GO:0035556">
    <property type="term" value="P:intracellular signal transduction"/>
    <property type="evidence" value="ECO:0007669"/>
    <property type="project" value="InterPro"/>
</dbReference>
<dbReference type="GO" id="GO:0000166">
    <property type="term" value="F:nucleotide binding"/>
    <property type="evidence" value="ECO:0007669"/>
    <property type="project" value="UniProtKB-KW"/>
</dbReference>
<dbReference type="Pfam" id="PF08376">
    <property type="entry name" value="NIT"/>
    <property type="match status" value="1"/>
</dbReference>
<evidence type="ECO:0000256" key="1">
    <source>
        <dbReference type="ARBA" id="ARBA00004479"/>
    </source>
</evidence>
<evidence type="ECO:0000256" key="9">
    <source>
        <dbReference type="ARBA" id="ARBA00023293"/>
    </source>
</evidence>
<dbReference type="Gene3D" id="3.30.70.1230">
    <property type="entry name" value="Nucleotide cyclase"/>
    <property type="match status" value="1"/>
</dbReference>
<dbReference type="SUPFAM" id="SSF55073">
    <property type="entry name" value="Nucleotide cyclase"/>
    <property type="match status" value="1"/>
</dbReference>
<evidence type="ECO:0000256" key="2">
    <source>
        <dbReference type="ARBA" id="ARBA00012202"/>
    </source>
</evidence>
<evidence type="ECO:0000313" key="13">
    <source>
        <dbReference type="EMBL" id="KAK3093507.1"/>
    </source>
</evidence>
<dbReference type="CDD" id="cd07302">
    <property type="entry name" value="CHD"/>
    <property type="match status" value="1"/>
</dbReference>
<dbReference type="Proteomes" id="UP001186944">
    <property type="component" value="Unassembled WGS sequence"/>
</dbReference>
<dbReference type="AlphaFoldDB" id="A0AA89BZI8"/>
<keyword evidence="3" id="KW-0812">Transmembrane</keyword>
<keyword evidence="8" id="KW-0456">Lyase</keyword>
<dbReference type="PANTHER" id="PTHR11920">
    <property type="entry name" value="GUANYLYL CYCLASE"/>
    <property type="match status" value="1"/>
</dbReference>
<feature type="compositionally biased region" description="Basic and acidic residues" evidence="10">
    <location>
        <begin position="614"/>
        <end position="637"/>
    </location>
</feature>
<comment type="subcellular location">
    <subcellularLocation>
        <location evidence="1">Membrane</location>
        <topology evidence="1">Single-pass type I membrane protein</topology>
    </subcellularLocation>
</comment>
<organism evidence="13 14">
    <name type="scientific">Pinctada imbricata</name>
    <name type="common">Atlantic pearl-oyster</name>
    <name type="synonym">Pinctada martensii</name>
    <dbReference type="NCBI Taxonomy" id="66713"/>
    <lineage>
        <taxon>Eukaryota</taxon>
        <taxon>Metazoa</taxon>
        <taxon>Spiralia</taxon>
        <taxon>Lophotrochozoa</taxon>
        <taxon>Mollusca</taxon>
        <taxon>Bivalvia</taxon>
        <taxon>Autobranchia</taxon>
        <taxon>Pteriomorphia</taxon>
        <taxon>Pterioida</taxon>
        <taxon>Pterioidea</taxon>
        <taxon>Pteriidae</taxon>
        <taxon>Pinctada</taxon>
    </lineage>
</organism>
<dbReference type="InterPro" id="IPR011645">
    <property type="entry name" value="HNOB_dom_associated"/>
</dbReference>
<evidence type="ECO:0000313" key="14">
    <source>
        <dbReference type="Proteomes" id="UP001186944"/>
    </source>
</evidence>
<dbReference type="Gene3D" id="6.10.250.780">
    <property type="match status" value="1"/>
</dbReference>
<gene>
    <name evidence="13" type="ORF">FSP39_016564</name>
</gene>
<feature type="signal peptide" evidence="11">
    <location>
        <begin position="1"/>
        <end position="19"/>
    </location>
</feature>
<dbReference type="GO" id="GO:0004016">
    <property type="term" value="F:adenylate cyclase activity"/>
    <property type="evidence" value="ECO:0007669"/>
    <property type="project" value="TreeGrafter"/>
</dbReference>
<dbReference type="PROSITE" id="PS50125">
    <property type="entry name" value="GUANYLATE_CYCLASE_2"/>
    <property type="match status" value="1"/>
</dbReference>
<dbReference type="GO" id="GO:0004383">
    <property type="term" value="F:guanylate cyclase activity"/>
    <property type="evidence" value="ECO:0007669"/>
    <property type="project" value="UniProtKB-EC"/>
</dbReference>
<comment type="caution">
    <text evidence="13">The sequence shown here is derived from an EMBL/GenBank/DDBJ whole genome shotgun (WGS) entry which is preliminary data.</text>
</comment>
<keyword evidence="14" id="KW-1185">Reference proteome</keyword>
<evidence type="ECO:0000256" key="6">
    <source>
        <dbReference type="ARBA" id="ARBA00022989"/>
    </source>
</evidence>
<keyword evidence="4 11" id="KW-0732">Signal</keyword>
<keyword evidence="5" id="KW-0547">Nucleotide-binding</keyword>
<dbReference type="InterPro" id="IPR013587">
    <property type="entry name" value="Nitrate/nitrite_sensing"/>
</dbReference>
<dbReference type="EC" id="4.6.1.2" evidence="2"/>
<evidence type="ECO:0000256" key="8">
    <source>
        <dbReference type="ARBA" id="ARBA00023239"/>
    </source>
</evidence>
<dbReference type="EMBL" id="VSWD01000009">
    <property type="protein sequence ID" value="KAK3093507.1"/>
    <property type="molecule type" value="Genomic_DNA"/>
</dbReference>
<sequence length="650" mass="74941">MLCLTVLPVLGVWSYSVYMLSDTISLKSENEATRKSLEYSVELGKLVHHLQKERDMSVLYLSALRPETKTFLLAEYVATDRAITKLPVWPGDLDKLDRTEFSTRANLVQYLNRRRQSLTPSEVDIQDEIDFYTRIIKVVIEWLYDSINESKFAVVWKTLVAYQKMTSAKEDVGVERALGTMFYANGGFENHQYYQMYYSRVHNFRAFYKTAQLYSDRVRLLYSFGVSEAGNNVTDIIDSFRYEILHNTKDANSTAPDLQKARWWFDNMTMYLDTLLDVQQDLGEEILAILDYFIEKVQTDLAVSATLLVVVILMCPFVIYMTEYVTSVFHKYALTLIEKTKELTKEKHTIDTLLYQMIPKPIANQLKHNKSIKPEYYKTVTVLASDVYGFYQMSLECSALQVVELLNTLYDAIDELSNSFDMYKLETLNDCYMAVSGLPDRNKHHAVEVATFALNLVELISKRQFIINENRIVQVRIGINTGPCMAGIVGSMLPRFCVVGETVNLTARMMFNSSANRINVSKATYASLAKSGQFLLKKRINSQSKTPKNMYWLIKKLENGLPTKTDASDSESEDSARFEREEDEKDDLELADIPFPFRQRLPMHNDDEEEECDENHCEVKDNGKNRKSPLEKKDTKELGQIMDESQLNLM</sequence>